<keyword evidence="5 9" id="KW-0805">Transcription regulation</keyword>
<keyword evidence="2 9" id="KW-0240">DNA-directed RNA polymerase</keyword>
<dbReference type="AlphaFoldDB" id="B6BVF1"/>
<keyword evidence="7 9" id="KW-0238">DNA-binding</keyword>
<keyword evidence="4 9" id="KW-0548">Nucleotidyltransferase</keyword>
<dbReference type="PANTHER" id="PTHR32248:SF4">
    <property type="entry name" value="RNA POLYMERASE SIGMA-54 FACTOR"/>
    <property type="match status" value="1"/>
</dbReference>
<dbReference type="EMBL" id="DS995299">
    <property type="protein sequence ID" value="EDZ64407.1"/>
    <property type="molecule type" value="Genomic_DNA"/>
</dbReference>
<reference evidence="13" key="1">
    <citation type="journal article" date="2012" name="Stand. Genomic Sci.">
        <title>Genome sequence of strain HIMB624, a cultured representative from the OM43 clade of marine Betaproteobacteria.</title>
        <authorList>
            <person name="Huggett M.J."/>
            <person name="Hayakawa D.H."/>
            <person name="Rappe M.S."/>
        </authorList>
    </citation>
    <scope>NUCLEOTIDE SEQUENCE [LARGE SCALE GENOMIC DNA]</scope>
    <source>
        <strain evidence="13">KB13</strain>
    </source>
</reference>
<evidence type="ECO:0000256" key="7">
    <source>
        <dbReference type="ARBA" id="ARBA00023125"/>
    </source>
</evidence>
<gene>
    <name evidence="12" type="primary">rpoN</name>
    <name evidence="12" type="ORF">KB13_539</name>
</gene>
<dbReference type="GO" id="GO:0016987">
    <property type="term" value="F:sigma factor activity"/>
    <property type="evidence" value="ECO:0007669"/>
    <property type="project" value="UniProtKB-KW"/>
</dbReference>
<dbReference type="Pfam" id="PF04963">
    <property type="entry name" value="Sigma54_CBD"/>
    <property type="match status" value="1"/>
</dbReference>
<feature type="domain" description="RNA polymerase sigma factor 54 core-binding" evidence="11">
    <location>
        <begin position="79"/>
        <end position="254"/>
    </location>
</feature>
<protein>
    <recommendedName>
        <fullName evidence="9">RNA polymerase sigma-54 factor</fullName>
    </recommendedName>
</protein>
<dbReference type="Pfam" id="PF04552">
    <property type="entry name" value="Sigma54_DBD"/>
    <property type="match status" value="1"/>
</dbReference>
<dbReference type="GO" id="GO:0006352">
    <property type="term" value="P:DNA-templated transcription initiation"/>
    <property type="evidence" value="ECO:0007669"/>
    <property type="project" value="InterPro"/>
</dbReference>
<feature type="domain" description="RNA polymerase sigma factor 54 DNA-binding" evidence="10">
    <location>
        <begin position="271"/>
        <end position="420"/>
    </location>
</feature>
<dbReference type="PRINTS" id="PR00045">
    <property type="entry name" value="SIGMA54FCT"/>
</dbReference>
<dbReference type="InterPro" id="IPR038709">
    <property type="entry name" value="RpoN_core-bd_sf"/>
</dbReference>
<evidence type="ECO:0000256" key="1">
    <source>
        <dbReference type="ARBA" id="ARBA00008798"/>
    </source>
</evidence>
<organism evidence="12 13">
    <name type="scientific">beta proteobacterium KB13</name>
    <dbReference type="NCBI Taxonomy" id="314607"/>
    <lineage>
        <taxon>Bacteria</taxon>
        <taxon>Pseudomonadati</taxon>
        <taxon>Pseudomonadota</taxon>
        <taxon>Betaproteobacteria</taxon>
        <taxon>Nitrosomonadales</taxon>
        <taxon>OM43 clade</taxon>
    </lineage>
</organism>
<dbReference type="Proteomes" id="UP000004188">
    <property type="component" value="Unassembled WGS sequence"/>
</dbReference>
<dbReference type="Gene3D" id="1.10.10.60">
    <property type="entry name" value="Homeodomain-like"/>
    <property type="match status" value="1"/>
</dbReference>
<keyword evidence="8 9" id="KW-0804">Transcription</keyword>
<evidence type="ECO:0000313" key="13">
    <source>
        <dbReference type="Proteomes" id="UP000004188"/>
    </source>
</evidence>
<evidence type="ECO:0000256" key="5">
    <source>
        <dbReference type="ARBA" id="ARBA00023015"/>
    </source>
</evidence>
<dbReference type="STRING" id="314607.KB13_539"/>
<name>B6BVF1_9PROT</name>
<sequence length="422" mass="48367">MALSAHLALKNSLKLSPNIEQSVNLLKSNEIEIELLINDFLSKNPYLQLDDSEKINLNYSANVIENNEENISEDNIYGLSLKDYLLNNLFDLGLDYEDELLARLIIDYIDDNGYLKEGYDFFITELALDSDTANKKIKNLILKLNTISSPGIGARNLQECLDFQLDQFIQNQIVLDSKKIIENHLVDLANKNFKKIATNLNLQTDHIIKCNEFIVTLNPKPGLAYLSSDTSQFITPDIIVKNNGDKFNVSLKNNYDSLKLFNLKKDEINDKDAYNQAKWFIKNLNYRKINIIRVVNAIFSHHKEFLNENILKSPLNIKTIANQLEIHESTVSRIVNNKFIETPHGIFELKYFFINEVNNTSNKTILDKIKAIIRDENKVKPLSDSEILLTLGQENITISRRTVAKYREQLGILSASKRKKGA</sequence>
<dbReference type="PANTHER" id="PTHR32248">
    <property type="entry name" value="RNA POLYMERASE SIGMA-54 FACTOR"/>
    <property type="match status" value="1"/>
</dbReference>
<dbReference type="GO" id="GO:0003677">
    <property type="term" value="F:DNA binding"/>
    <property type="evidence" value="ECO:0007669"/>
    <property type="project" value="UniProtKB-KW"/>
</dbReference>
<evidence type="ECO:0000259" key="10">
    <source>
        <dbReference type="Pfam" id="PF04552"/>
    </source>
</evidence>
<accession>B6BVF1</accession>
<evidence type="ECO:0000256" key="2">
    <source>
        <dbReference type="ARBA" id="ARBA00022478"/>
    </source>
</evidence>
<evidence type="ECO:0000256" key="6">
    <source>
        <dbReference type="ARBA" id="ARBA00023082"/>
    </source>
</evidence>
<dbReference type="PROSITE" id="PS00718">
    <property type="entry name" value="SIGMA54_2"/>
    <property type="match status" value="1"/>
</dbReference>
<evidence type="ECO:0000256" key="8">
    <source>
        <dbReference type="ARBA" id="ARBA00023163"/>
    </source>
</evidence>
<evidence type="ECO:0000313" key="12">
    <source>
        <dbReference type="EMBL" id="EDZ64407.1"/>
    </source>
</evidence>
<evidence type="ECO:0000256" key="3">
    <source>
        <dbReference type="ARBA" id="ARBA00022679"/>
    </source>
</evidence>
<dbReference type="GO" id="GO:0016779">
    <property type="term" value="F:nucleotidyltransferase activity"/>
    <property type="evidence" value="ECO:0007669"/>
    <property type="project" value="UniProtKB-KW"/>
</dbReference>
<dbReference type="eggNOG" id="COG1508">
    <property type="taxonomic scope" value="Bacteria"/>
</dbReference>
<dbReference type="PROSITE" id="PS50044">
    <property type="entry name" value="SIGMA54_3"/>
    <property type="match status" value="1"/>
</dbReference>
<dbReference type="HOGENOM" id="CLU_020569_1_0_4"/>
<dbReference type="InterPro" id="IPR007046">
    <property type="entry name" value="RNA_pol_sigma_54_core-bd"/>
</dbReference>
<dbReference type="PIRSF" id="PIRSF000774">
    <property type="entry name" value="RpoN"/>
    <property type="match status" value="1"/>
</dbReference>
<evidence type="ECO:0000259" key="11">
    <source>
        <dbReference type="Pfam" id="PF04963"/>
    </source>
</evidence>
<dbReference type="InterPro" id="IPR000394">
    <property type="entry name" value="RNA_pol_sigma_54"/>
</dbReference>
<proteinExistence type="inferred from homology"/>
<dbReference type="NCBIfam" id="TIGR02395">
    <property type="entry name" value="rpoN_sigma"/>
    <property type="match status" value="1"/>
</dbReference>
<dbReference type="PROSITE" id="PS00717">
    <property type="entry name" value="SIGMA54_1"/>
    <property type="match status" value="1"/>
</dbReference>
<dbReference type="GO" id="GO:0000428">
    <property type="term" value="C:DNA-directed RNA polymerase complex"/>
    <property type="evidence" value="ECO:0007669"/>
    <property type="project" value="UniProtKB-KW"/>
</dbReference>
<keyword evidence="3 9" id="KW-0808">Transferase</keyword>
<keyword evidence="6 9" id="KW-0731">Sigma factor</keyword>
<comment type="similarity">
    <text evidence="1 9">Belongs to the sigma-54 factor family.</text>
</comment>
<keyword evidence="13" id="KW-1185">Reference proteome</keyword>
<evidence type="ECO:0000256" key="9">
    <source>
        <dbReference type="PIRNR" id="PIRNR000774"/>
    </source>
</evidence>
<dbReference type="GO" id="GO:0001216">
    <property type="term" value="F:DNA-binding transcription activator activity"/>
    <property type="evidence" value="ECO:0007669"/>
    <property type="project" value="InterPro"/>
</dbReference>
<dbReference type="Gene3D" id="1.10.10.1330">
    <property type="entry name" value="RNA polymerase sigma-54 factor, core-binding domain"/>
    <property type="match status" value="1"/>
</dbReference>
<evidence type="ECO:0000256" key="4">
    <source>
        <dbReference type="ARBA" id="ARBA00022695"/>
    </source>
</evidence>
<comment type="function">
    <text evidence="9">Sigma factors are initiation factors that promote the attachment of RNA polymerase to specific initiation sites and are then released.</text>
</comment>
<dbReference type="InterPro" id="IPR007634">
    <property type="entry name" value="RNA_pol_sigma_54_DNA-bd"/>
</dbReference>
<dbReference type="Pfam" id="PF00309">
    <property type="entry name" value="Sigma54_AID"/>
    <property type="match status" value="1"/>
</dbReference>